<dbReference type="AlphaFoldDB" id="A0A5R8KJF0"/>
<dbReference type="GO" id="GO:0003677">
    <property type="term" value="F:DNA binding"/>
    <property type="evidence" value="ECO:0007669"/>
    <property type="project" value="InterPro"/>
</dbReference>
<organism evidence="3 4">
    <name type="scientific">Phragmitibacter flavus</name>
    <dbReference type="NCBI Taxonomy" id="2576071"/>
    <lineage>
        <taxon>Bacteria</taxon>
        <taxon>Pseudomonadati</taxon>
        <taxon>Verrucomicrobiota</taxon>
        <taxon>Verrucomicrobiia</taxon>
        <taxon>Verrucomicrobiales</taxon>
        <taxon>Verrucomicrobiaceae</taxon>
        <taxon>Phragmitibacter</taxon>
    </lineage>
</organism>
<dbReference type="OrthoDB" id="191018at2"/>
<sequence>MRQMTEVSENVLREAPFEKESVAVVTPLEIFFLLKPQLRQKVSYRVPVMPSVATVMDGLQEGLPVEALDRAQDMLGITREVLAGVLNSSVRTLARRKVLAPVESEKLFRLAELYQRAVEVVGGQEEAKRWFGGPKKALGGRTPLDYMVSDLGAREVENLLGRIEHGVFA</sequence>
<dbReference type="Proteomes" id="UP000306196">
    <property type="component" value="Unassembled WGS sequence"/>
</dbReference>
<dbReference type="Pfam" id="PF20432">
    <property type="entry name" value="Xre-like-HTH"/>
    <property type="match status" value="1"/>
</dbReference>
<name>A0A5R8KJF0_9BACT</name>
<evidence type="ECO:0000259" key="2">
    <source>
        <dbReference type="Pfam" id="PF20432"/>
    </source>
</evidence>
<accession>A0A5R8KJF0</accession>
<keyword evidence="4" id="KW-1185">Reference proteome</keyword>
<comment type="caution">
    <text evidence="3">The sequence shown here is derived from an EMBL/GenBank/DDBJ whole genome shotgun (WGS) entry which is preliminary data.</text>
</comment>
<feature type="domain" description="Antitoxin Xre-like helix-turn-helix" evidence="2">
    <location>
        <begin position="60"/>
        <end position="111"/>
    </location>
</feature>
<dbReference type="Pfam" id="PF09722">
    <property type="entry name" value="Xre_MbcA_ParS_C"/>
    <property type="match status" value="1"/>
</dbReference>
<protein>
    <submittedName>
        <fullName evidence="3">DUF2384 domain-containing protein</fullName>
    </submittedName>
</protein>
<dbReference type="InterPro" id="IPR046847">
    <property type="entry name" value="Xre-like_HTH"/>
</dbReference>
<dbReference type="RefSeq" id="WP_138084736.1">
    <property type="nucleotide sequence ID" value="NZ_VAUV01000002.1"/>
</dbReference>
<evidence type="ECO:0000313" key="4">
    <source>
        <dbReference type="Proteomes" id="UP000306196"/>
    </source>
</evidence>
<evidence type="ECO:0000313" key="3">
    <source>
        <dbReference type="EMBL" id="TLD72380.1"/>
    </source>
</evidence>
<feature type="domain" description="Antitoxin Xre/MbcA/ParS-like toxin-binding" evidence="1">
    <location>
        <begin position="117"/>
        <end position="166"/>
    </location>
</feature>
<proteinExistence type="predicted"/>
<dbReference type="NCBIfam" id="TIGR02293">
    <property type="entry name" value="TAS_TIGR02293"/>
    <property type="match status" value="1"/>
</dbReference>
<dbReference type="InterPro" id="IPR024467">
    <property type="entry name" value="Xre/MbcA/ParS-like_toxin-bd"/>
</dbReference>
<reference evidence="3 4" key="1">
    <citation type="submission" date="2019-05" db="EMBL/GenBank/DDBJ databases">
        <title>Verrucobacter flavum gen. nov., sp. nov. a new member of the family Verrucomicrobiaceae.</title>
        <authorList>
            <person name="Szuroczki S."/>
            <person name="Abbaszade G."/>
            <person name="Szabo A."/>
            <person name="Felfoldi T."/>
            <person name="Schumann P."/>
            <person name="Boka K."/>
            <person name="Keki Z."/>
            <person name="Toumi M."/>
            <person name="Toth E."/>
        </authorList>
    </citation>
    <scope>NUCLEOTIDE SEQUENCE [LARGE SCALE GENOMIC DNA]</scope>
    <source>
        <strain evidence="3 4">MG-N-17</strain>
    </source>
</reference>
<dbReference type="EMBL" id="VAUV01000002">
    <property type="protein sequence ID" value="TLD72380.1"/>
    <property type="molecule type" value="Genomic_DNA"/>
</dbReference>
<gene>
    <name evidence="3" type="ORF">FEM03_03210</name>
</gene>
<dbReference type="InterPro" id="IPR011979">
    <property type="entry name" value="Antitox_Xre"/>
</dbReference>
<evidence type="ECO:0000259" key="1">
    <source>
        <dbReference type="Pfam" id="PF09722"/>
    </source>
</evidence>